<dbReference type="Proteomes" id="UP001141933">
    <property type="component" value="Unassembled WGS sequence"/>
</dbReference>
<accession>A0ABT4PKI1</accession>
<name>A0ABT4PKI1_9BACT</name>
<comment type="similarity">
    <text evidence="1">Belongs to the thioredoxin family.</text>
</comment>
<evidence type="ECO:0000256" key="5">
    <source>
        <dbReference type="ARBA" id="ARBA00023284"/>
    </source>
</evidence>
<dbReference type="InterPro" id="IPR005746">
    <property type="entry name" value="Thioredoxin"/>
</dbReference>
<organism evidence="8 9">
    <name type="scientific">Phocaeicola acetigenes</name>
    <dbReference type="NCBI Taxonomy" id="3016083"/>
    <lineage>
        <taxon>Bacteria</taxon>
        <taxon>Pseudomonadati</taxon>
        <taxon>Bacteroidota</taxon>
        <taxon>Bacteroidia</taxon>
        <taxon>Bacteroidales</taxon>
        <taxon>Bacteroidaceae</taxon>
        <taxon>Phocaeicola</taxon>
    </lineage>
</organism>
<evidence type="ECO:0000313" key="8">
    <source>
        <dbReference type="EMBL" id="MCZ8373572.1"/>
    </source>
</evidence>
<dbReference type="Gene3D" id="3.40.30.10">
    <property type="entry name" value="Glutaredoxin"/>
    <property type="match status" value="1"/>
</dbReference>
<dbReference type="NCBIfam" id="TIGR01068">
    <property type="entry name" value="thioredoxin"/>
    <property type="match status" value="1"/>
</dbReference>
<dbReference type="EMBL" id="JAPZVM010000014">
    <property type="protein sequence ID" value="MCZ8373572.1"/>
    <property type="molecule type" value="Genomic_DNA"/>
</dbReference>
<keyword evidence="9" id="KW-1185">Reference proteome</keyword>
<proteinExistence type="inferred from homology"/>
<dbReference type="CDD" id="cd02947">
    <property type="entry name" value="TRX_family"/>
    <property type="match status" value="1"/>
</dbReference>
<dbReference type="PANTHER" id="PTHR45663">
    <property type="entry name" value="GEO12009P1"/>
    <property type="match status" value="1"/>
</dbReference>
<evidence type="ECO:0000256" key="1">
    <source>
        <dbReference type="ARBA" id="ARBA00008987"/>
    </source>
</evidence>
<evidence type="ECO:0000256" key="2">
    <source>
        <dbReference type="ARBA" id="ARBA00022448"/>
    </source>
</evidence>
<dbReference type="PRINTS" id="PR00421">
    <property type="entry name" value="THIOREDOXIN"/>
</dbReference>
<keyword evidence="4" id="KW-1015">Disulfide bond</keyword>
<protein>
    <recommendedName>
        <fullName evidence="6">Thioredoxin</fullName>
    </recommendedName>
</protein>
<dbReference type="InterPro" id="IPR017937">
    <property type="entry name" value="Thioredoxin_CS"/>
</dbReference>
<gene>
    <name evidence="8" type="primary">trxA</name>
    <name evidence="8" type="ORF">O6P32_12785</name>
</gene>
<evidence type="ECO:0000259" key="7">
    <source>
        <dbReference type="PROSITE" id="PS51352"/>
    </source>
</evidence>
<comment type="caution">
    <text evidence="8">The sequence shown here is derived from an EMBL/GenBank/DDBJ whole genome shotgun (WGS) entry which is preliminary data.</text>
</comment>
<dbReference type="SUPFAM" id="SSF52833">
    <property type="entry name" value="Thioredoxin-like"/>
    <property type="match status" value="1"/>
</dbReference>
<keyword evidence="5" id="KW-0676">Redox-active center</keyword>
<dbReference type="PANTHER" id="PTHR45663:SF11">
    <property type="entry name" value="GEO12009P1"/>
    <property type="match status" value="1"/>
</dbReference>
<keyword evidence="2" id="KW-0813">Transport</keyword>
<evidence type="ECO:0000256" key="6">
    <source>
        <dbReference type="NCBIfam" id="TIGR01068"/>
    </source>
</evidence>
<dbReference type="InterPro" id="IPR036249">
    <property type="entry name" value="Thioredoxin-like_sf"/>
</dbReference>
<dbReference type="PROSITE" id="PS51352">
    <property type="entry name" value="THIOREDOXIN_2"/>
    <property type="match status" value="1"/>
</dbReference>
<evidence type="ECO:0000313" key="9">
    <source>
        <dbReference type="Proteomes" id="UP001141933"/>
    </source>
</evidence>
<keyword evidence="3" id="KW-0249">Electron transport</keyword>
<evidence type="ECO:0000256" key="4">
    <source>
        <dbReference type="ARBA" id="ARBA00023157"/>
    </source>
</evidence>
<dbReference type="Pfam" id="PF00085">
    <property type="entry name" value="Thioredoxin"/>
    <property type="match status" value="1"/>
</dbReference>
<dbReference type="PIRSF" id="PIRSF000077">
    <property type="entry name" value="Thioredoxin"/>
    <property type="match status" value="1"/>
</dbReference>
<feature type="domain" description="Thioredoxin" evidence="7">
    <location>
        <begin position="1"/>
        <end position="98"/>
    </location>
</feature>
<dbReference type="PROSITE" id="PS00194">
    <property type="entry name" value="THIOREDOXIN_1"/>
    <property type="match status" value="1"/>
</dbReference>
<dbReference type="RefSeq" id="WP_178266214.1">
    <property type="nucleotide sequence ID" value="NZ_JAPZVM010000014.1"/>
</dbReference>
<dbReference type="InterPro" id="IPR013766">
    <property type="entry name" value="Thioredoxin_domain"/>
</dbReference>
<sequence>MESFSDLISSPTPVLVDFFATWCTPCKIMTPILQKVKEIQGDSIRIIKVDIDKNRSVAAHYSVQSVPTFMIFKNGKQLWRQSGVINAEELNKIIALFK</sequence>
<evidence type="ECO:0000256" key="3">
    <source>
        <dbReference type="ARBA" id="ARBA00022982"/>
    </source>
</evidence>
<reference evidence="8" key="1">
    <citation type="submission" date="2022-12" db="EMBL/GenBank/DDBJ databases">
        <title>Phocaeicola acetigenes sp. nov., isolated feces from a healthy human.</title>
        <authorList>
            <person name="Do H."/>
            <person name="Ha Y.B."/>
            <person name="Kim J.-S."/>
            <person name="Suh M.K."/>
            <person name="Kim H.S."/>
            <person name="Lee J.-S."/>
        </authorList>
    </citation>
    <scope>NUCLEOTIDE SEQUENCE</scope>
    <source>
        <strain evidence="8">KGMB11183</strain>
    </source>
</reference>